<gene>
    <name evidence="2" type="ORF">MG293_020714</name>
</gene>
<protein>
    <submittedName>
        <fullName evidence="2">Uncharacterized protein</fullName>
    </submittedName>
</protein>
<name>A0AAD4Y0T9_OVIAM</name>
<dbReference type="EMBL" id="JAKZEL010000028">
    <property type="protein sequence ID" value="KAI4529466.1"/>
    <property type="molecule type" value="Genomic_DNA"/>
</dbReference>
<dbReference type="AlphaFoldDB" id="A0AAD4Y0T9"/>
<evidence type="ECO:0000313" key="3">
    <source>
        <dbReference type="Proteomes" id="UP001214576"/>
    </source>
</evidence>
<evidence type="ECO:0000256" key="1">
    <source>
        <dbReference type="SAM" id="MobiDB-lite"/>
    </source>
</evidence>
<comment type="caution">
    <text evidence="2">The sequence shown here is derived from an EMBL/GenBank/DDBJ whole genome shotgun (WGS) entry which is preliminary data.</text>
</comment>
<feature type="compositionally biased region" description="Polar residues" evidence="1">
    <location>
        <begin position="215"/>
        <end position="227"/>
    </location>
</feature>
<dbReference type="Proteomes" id="UP001214576">
    <property type="component" value="Unassembled WGS sequence"/>
</dbReference>
<reference evidence="2" key="1">
    <citation type="submission" date="2022-03" db="EMBL/GenBank/DDBJ databases">
        <title>Genomic analyses of argali, domestic sheep and their hybrids provide insights into chromosomal evolution, heterosis and genetic basis of agronomic traits.</title>
        <authorList>
            <person name="Li M."/>
        </authorList>
    </citation>
    <scope>NUCLEOTIDE SEQUENCE</scope>
    <source>
        <strain evidence="2">CAU-MHL-2022a</strain>
        <tissue evidence="2">Skin</tissue>
    </source>
</reference>
<proteinExistence type="predicted"/>
<accession>A0AAD4Y0T9</accession>
<keyword evidence="3" id="KW-1185">Reference proteome</keyword>
<feature type="region of interest" description="Disordered" evidence="1">
    <location>
        <begin position="205"/>
        <end position="227"/>
    </location>
</feature>
<organism evidence="2 3">
    <name type="scientific">Ovis ammon polii</name>
    <dbReference type="NCBI Taxonomy" id="230172"/>
    <lineage>
        <taxon>Eukaryota</taxon>
        <taxon>Metazoa</taxon>
        <taxon>Chordata</taxon>
        <taxon>Craniata</taxon>
        <taxon>Vertebrata</taxon>
        <taxon>Euteleostomi</taxon>
        <taxon>Mammalia</taxon>
        <taxon>Eutheria</taxon>
        <taxon>Laurasiatheria</taxon>
        <taxon>Artiodactyla</taxon>
        <taxon>Ruminantia</taxon>
        <taxon>Pecora</taxon>
        <taxon>Bovidae</taxon>
        <taxon>Caprinae</taxon>
        <taxon>Ovis</taxon>
    </lineage>
</organism>
<sequence length="227" mass="24709">MDITDDISSHPMKYSDSVLYSPLLSPLNLSKSDFITVVSSVNLFCKKCQTQMNKHGHMDQADIDSATQGTQNHSRTENATLGTKKADVIPFNFGKVQTQERIFPRKSASIPIITIVEYPEVCYDFYFPAMNRPTVVAAPGGEALPAAVCEAIYTFLQLSAMSLACLFKSSFHIQHPKKGPLLMCTQGDPESCLQAALLQHCSWGGDDSPGKDPSSEATNGKPSVQGM</sequence>
<evidence type="ECO:0000313" key="2">
    <source>
        <dbReference type="EMBL" id="KAI4529466.1"/>
    </source>
</evidence>